<keyword evidence="6 9" id="KW-0378">Hydrolase</keyword>
<keyword evidence="3 9" id="KW-0645">Protease</keyword>
<dbReference type="GO" id="GO:0004190">
    <property type="term" value="F:aspartic-type endopeptidase activity"/>
    <property type="evidence" value="ECO:0007669"/>
    <property type="project" value="UniProtKB-UniRule"/>
</dbReference>
<feature type="active site" evidence="9">
    <location>
        <position position="110"/>
    </location>
</feature>
<keyword evidence="8 9" id="KW-0472">Membrane</keyword>
<evidence type="ECO:0000256" key="3">
    <source>
        <dbReference type="ARBA" id="ARBA00022670"/>
    </source>
</evidence>
<keyword evidence="2 9" id="KW-1003">Cell membrane</keyword>
<dbReference type="NCBIfam" id="TIGR00077">
    <property type="entry name" value="lspA"/>
    <property type="match status" value="1"/>
</dbReference>
<accession>A0A5C0UEA0</accession>
<evidence type="ECO:0000256" key="10">
    <source>
        <dbReference type="RuleBase" id="RU000594"/>
    </source>
</evidence>
<dbReference type="PANTHER" id="PTHR33695">
    <property type="entry name" value="LIPOPROTEIN SIGNAL PEPTIDASE"/>
    <property type="match status" value="1"/>
</dbReference>
<keyword evidence="5 9" id="KW-0064">Aspartyl protease</keyword>
<reference evidence="12 13" key="1">
    <citation type="submission" date="2019-08" db="EMBL/GenBank/DDBJ databases">
        <title>Highly reduced genomes of protist endosymbionts show evolutionary convergence.</title>
        <authorList>
            <person name="George E."/>
            <person name="Husnik F."/>
            <person name="Tashyreva D."/>
            <person name="Prokopchuk G."/>
            <person name="Horak A."/>
            <person name="Kwong W.K."/>
            <person name="Lukes J."/>
            <person name="Keeling P.J."/>
        </authorList>
    </citation>
    <scope>NUCLEOTIDE SEQUENCE [LARGE SCALE GENOMIC DNA]</scope>
    <source>
        <strain evidence="12">1604LC</strain>
    </source>
</reference>
<comment type="pathway">
    <text evidence="9">Protein modification; lipoprotein biosynthesis (signal peptide cleavage).</text>
</comment>
<dbReference type="EMBL" id="CP043316">
    <property type="protein sequence ID" value="QEK38415.1"/>
    <property type="molecule type" value="Genomic_DNA"/>
</dbReference>
<comment type="catalytic activity">
    <reaction evidence="9 10">
        <text>Release of signal peptides from bacterial membrane prolipoproteins. Hydrolyzes -Xaa-Yaa-Zaa-|-(S,diacylglyceryl)Cys-, in which Xaa is hydrophobic (preferably Leu), and Yaa (Ala or Ser) and Zaa (Gly or Ala) have small, neutral side chains.</text>
        <dbReference type="EC" id="3.4.23.36"/>
    </reaction>
</comment>
<keyword evidence="13" id="KW-1185">Reference proteome</keyword>
<comment type="similarity">
    <text evidence="1 9 11">Belongs to the peptidase A8 family.</text>
</comment>
<feature type="active site" evidence="9">
    <location>
        <position position="128"/>
    </location>
</feature>
<dbReference type="PANTHER" id="PTHR33695:SF1">
    <property type="entry name" value="LIPOPROTEIN SIGNAL PEPTIDASE"/>
    <property type="match status" value="1"/>
</dbReference>
<dbReference type="UniPathway" id="UPA00665"/>
<feature type="transmembrane region" description="Helical" evidence="9">
    <location>
        <begin position="111"/>
        <end position="140"/>
    </location>
</feature>
<dbReference type="Proteomes" id="UP000325004">
    <property type="component" value="Chromosome"/>
</dbReference>
<evidence type="ECO:0000256" key="1">
    <source>
        <dbReference type="ARBA" id="ARBA00006139"/>
    </source>
</evidence>
<evidence type="ECO:0000313" key="13">
    <source>
        <dbReference type="Proteomes" id="UP000325004"/>
    </source>
</evidence>
<proteinExistence type="inferred from homology"/>
<name>A0A5C0UEA0_9PROT</name>
<evidence type="ECO:0000256" key="5">
    <source>
        <dbReference type="ARBA" id="ARBA00022750"/>
    </source>
</evidence>
<keyword evidence="7 9" id="KW-1133">Transmembrane helix</keyword>
<comment type="caution">
    <text evidence="9">Lacks conserved residue(s) required for the propagation of feature annotation.</text>
</comment>
<dbReference type="EC" id="3.4.23.36" evidence="9"/>
<dbReference type="GO" id="GO:0005886">
    <property type="term" value="C:plasma membrane"/>
    <property type="evidence" value="ECO:0007669"/>
    <property type="project" value="UniProtKB-SubCell"/>
</dbReference>
<evidence type="ECO:0000256" key="6">
    <source>
        <dbReference type="ARBA" id="ARBA00022801"/>
    </source>
</evidence>
<organism evidence="12 13">
    <name type="scientific">Candidatus Cytomitobacter primus</name>
    <dbReference type="NCBI Taxonomy" id="2066024"/>
    <lineage>
        <taxon>Bacteria</taxon>
        <taxon>Pseudomonadati</taxon>
        <taxon>Pseudomonadota</taxon>
        <taxon>Alphaproteobacteria</taxon>
        <taxon>Holosporales</taxon>
        <taxon>Holosporaceae</taxon>
        <taxon>Candidatus Cytomitobacter</taxon>
    </lineage>
</organism>
<comment type="function">
    <text evidence="9 10">This protein specifically catalyzes the removal of signal peptides from prolipoproteins.</text>
</comment>
<dbReference type="PRINTS" id="PR00781">
    <property type="entry name" value="LIPOSIGPTASE"/>
</dbReference>
<dbReference type="OrthoDB" id="9810259at2"/>
<evidence type="ECO:0000313" key="12">
    <source>
        <dbReference type="EMBL" id="QEK38415.1"/>
    </source>
</evidence>
<dbReference type="GO" id="GO:0006508">
    <property type="term" value="P:proteolysis"/>
    <property type="evidence" value="ECO:0007669"/>
    <property type="project" value="UniProtKB-KW"/>
</dbReference>
<feature type="transmembrane region" description="Helical" evidence="9">
    <location>
        <begin position="85"/>
        <end position="105"/>
    </location>
</feature>
<protein>
    <recommendedName>
        <fullName evidence="9">Lipoprotein signal peptidase</fullName>
        <ecNumber evidence="9">3.4.23.36</ecNumber>
    </recommendedName>
    <alternativeName>
        <fullName evidence="9">Prolipoprotein signal peptidase</fullName>
    </alternativeName>
    <alternativeName>
        <fullName evidence="9">Signal peptidase II</fullName>
        <shortName evidence="9">SPase II</shortName>
    </alternativeName>
</protein>
<evidence type="ECO:0000256" key="4">
    <source>
        <dbReference type="ARBA" id="ARBA00022692"/>
    </source>
</evidence>
<sequence length="148" mass="16884">MISKGFMTLFIVFIDQMTKRLALHHSFQHGVYSFCSFLKVQIRWNYGLSFSICSSFYTWVLKFIIISACLILLNLWYKVKNKFETVSYSLILGGGISNLIDRFLYNAVLDFISVNIAGISFPVFNIADIAITIGVAMLVWKNVSSRKA</sequence>
<evidence type="ECO:0000256" key="8">
    <source>
        <dbReference type="ARBA" id="ARBA00023136"/>
    </source>
</evidence>
<feature type="transmembrane region" description="Helical" evidence="9">
    <location>
        <begin position="46"/>
        <end position="73"/>
    </location>
</feature>
<gene>
    <name evidence="9 12" type="primary">lspA</name>
    <name evidence="12" type="ORF">FZC34_00570</name>
</gene>
<evidence type="ECO:0000256" key="7">
    <source>
        <dbReference type="ARBA" id="ARBA00022989"/>
    </source>
</evidence>
<comment type="subcellular location">
    <subcellularLocation>
        <location evidence="9">Cell membrane</location>
        <topology evidence="9">Multi-pass membrane protein</topology>
    </subcellularLocation>
</comment>
<evidence type="ECO:0000256" key="2">
    <source>
        <dbReference type="ARBA" id="ARBA00022475"/>
    </source>
</evidence>
<dbReference type="InterPro" id="IPR001872">
    <property type="entry name" value="Peptidase_A8"/>
</dbReference>
<dbReference type="HAMAP" id="MF_00161">
    <property type="entry name" value="LspA"/>
    <property type="match status" value="1"/>
</dbReference>
<keyword evidence="4 9" id="KW-0812">Transmembrane</keyword>
<dbReference type="AlphaFoldDB" id="A0A5C0UEA0"/>
<dbReference type="KEGG" id="cpri:FZC34_00570"/>
<dbReference type="PROSITE" id="PS00855">
    <property type="entry name" value="SPASE_II"/>
    <property type="match status" value="1"/>
</dbReference>
<dbReference type="Pfam" id="PF01252">
    <property type="entry name" value="Peptidase_A8"/>
    <property type="match status" value="1"/>
</dbReference>
<evidence type="ECO:0000256" key="11">
    <source>
        <dbReference type="RuleBase" id="RU004181"/>
    </source>
</evidence>
<evidence type="ECO:0000256" key="9">
    <source>
        <dbReference type="HAMAP-Rule" id="MF_00161"/>
    </source>
</evidence>